<reference evidence="2 3" key="1">
    <citation type="submission" date="2019-01" db="EMBL/GenBank/DDBJ databases">
        <title>Sequencing of cultivated peanut Arachis hypogaea provides insights into genome evolution and oil improvement.</title>
        <authorList>
            <person name="Chen X."/>
        </authorList>
    </citation>
    <scope>NUCLEOTIDE SEQUENCE [LARGE SCALE GENOMIC DNA]</scope>
    <source>
        <strain evidence="3">cv. Fuhuasheng</strain>
        <strain evidence="2">GDAAS-fuhuasheng2018</strain>
        <tissue evidence="2">Leaves</tissue>
    </source>
</reference>
<dbReference type="GO" id="GO:0010039">
    <property type="term" value="P:response to iron ion"/>
    <property type="evidence" value="ECO:0007669"/>
    <property type="project" value="TreeGrafter"/>
</dbReference>
<dbReference type="PANTHER" id="PTHR31645:SF4">
    <property type="entry name" value="METAL-NICOTIANAMINE TRANSPORTER YSL3"/>
    <property type="match status" value="1"/>
</dbReference>
<evidence type="ECO:0000256" key="1">
    <source>
        <dbReference type="SAM" id="Phobius"/>
    </source>
</evidence>
<keyword evidence="1" id="KW-0472">Membrane</keyword>
<dbReference type="GO" id="GO:0005886">
    <property type="term" value="C:plasma membrane"/>
    <property type="evidence" value="ECO:0007669"/>
    <property type="project" value="TreeGrafter"/>
</dbReference>
<dbReference type="EMBL" id="SDMP01000013">
    <property type="protein sequence ID" value="RYR23034.1"/>
    <property type="molecule type" value="Genomic_DNA"/>
</dbReference>
<dbReference type="PANTHER" id="PTHR31645">
    <property type="entry name" value="OLIGOPEPTIDE TRANSPORTER YGL114W-RELATED"/>
    <property type="match status" value="1"/>
</dbReference>
<dbReference type="EMBL" id="SDMP01000013">
    <property type="protein sequence ID" value="RYR23033.1"/>
    <property type="molecule type" value="Genomic_DNA"/>
</dbReference>
<dbReference type="GO" id="GO:0035673">
    <property type="term" value="F:oligopeptide transmembrane transporter activity"/>
    <property type="evidence" value="ECO:0007669"/>
    <property type="project" value="InterPro"/>
</dbReference>
<dbReference type="Proteomes" id="UP000289738">
    <property type="component" value="Chromosome B03"/>
</dbReference>
<keyword evidence="1" id="KW-0812">Transmembrane</keyword>
<keyword evidence="1" id="KW-1133">Transmembrane helix</keyword>
<protein>
    <submittedName>
        <fullName evidence="2">Uncharacterized protein</fullName>
    </submittedName>
</protein>
<organism evidence="2 3">
    <name type="scientific">Arachis hypogaea</name>
    <name type="common">Peanut</name>
    <dbReference type="NCBI Taxonomy" id="3818"/>
    <lineage>
        <taxon>Eukaryota</taxon>
        <taxon>Viridiplantae</taxon>
        <taxon>Streptophyta</taxon>
        <taxon>Embryophyta</taxon>
        <taxon>Tracheophyta</taxon>
        <taxon>Spermatophyta</taxon>
        <taxon>Magnoliopsida</taxon>
        <taxon>eudicotyledons</taxon>
        <taxon>Gunneridae</taxon>
        <taxon>Pentapetalae</taxon>
        <taxon>rosids</taxon>
        <taxon>fabids</taxon>
        <taxon>Fabales</taxon>
        <taxon>Fabaceae</taxon>
        <taxon>Papilionoideae</taxon>
        <taxon>50 kb inversion clade</taxon>
        <taxon>dalbergioids sensu lato</taxon>
        <taxon>Dalbergieae</taxon>
        <taxon>Pterocarpus clade</taxon>
        <taxon>Arachis</taxon>
    </lineage>
</organism>
<evidence type="ECO:0000313" key="2">
    <source>
        <dbReference type="EMBL" id="RYR23034.1"/>
    </source>
</evidence>
<proteinExistence type="predicted"/>
<dbReference type="AlphaFoldDB" id="A0A445A9A6"/>
<feature type="transmembrane region" description="Helical" evidence="1">
    <location>
        <begin position="21"/>
        <end position="40"/>
    </location>
</feature>
<evidence type="ECO:0000313" key="3">
    <source>
        <dbReference type="Proteomes" id="UP000289738"/>
    </source>
</evidence>
<accession>A0A445A9A6</accession>
<comment type="caution">
    <text evidence="2">The sequence shown here is derived from an EMBL/GenBank/DDBJ whole genome shotgun (WGS) entry which is preliminary data.</text>
</comment>
<dbReference type="GO" id="GO:0048316">
    <property type="term" value="P:seed development"/>
    <property type="evidence" value="ECO:0007669"/>
    <property type="project" value="TreeGrafter"/>
</dbReference>
<dbReference type="STRING" id="3818.A0A445A9A6"/>
<name>A0A445A9A6_ARAHY</name>
<dbReference type="GO" id="GO:0051980">
    <property type="term" value="F:iron-nicotianamine transmembrane transporter activity"/>
    <property type="evidence" value="ECO:0007669"/>
    <property type="project" value="TreeGrafter"/>
</dbReference>
<keyword evidence="3" id="KW-1185">Reference proteome</keyword>
<sequence>MAALHHHHGGWRWCCHAHVMIHVVDVLGAVKGFFVVIRIAPWEKQITVRGIIASLLIETIYSVIAMKLGLRTGLWLAKNGRVSINEGIWSLVITIWVPNLKGLIEKEECERSQNTAIPVAIAWLRSIEREDVKVRWPVLKLCIKSEEIETINLIKPHLQVLQLHHLENQRQLSYDEFRRNEVFLKDSIPVWLAVAAYILFFPSL</sequence>
<gene>
    <name evidence="2" type="ORF">Ahy_B03g068309</name>
</gene>
<dbReference type="InterPro" id="IPR045035">
    <property type="entry name" value="YSL-like"/>
</dbReference>
<feature type="transmembrane region" description="Helical" evidence="1">
    <location>
        <begin position="46"/>
        <end position="64"/>
    </location>
</feature>